<comment type="caution">
    <text evidence="3">The sequence shown here is derived from an EMBL/GenBank/DDBJ whole genome shotgun (WGS) entry which is preliminary data.</text>
</comment>
<evidence type="ECO:0000313" key="3">
    <source>
        <dbReference type="EMBL" id="RBP16382.1"/>
    </source>
</evidence>
<accession>A0A366FP13</accession>
<dbReference type="NCBIfam" id="NF004698">
    <property type="entry name" value="PRK06034.1-4"/>
    <property type="match status" value="1"/>
</dbReference>
<feature type="domain" description="Chorismate mutase" evidence="2">
    <location>
        <begin position="9"/>
        <end position="100"/>
    </location>
</feature>
<organism evidence="3 4">
    <name type="scientific">Roseiarcus fermentans</name>
    <dbReference type="NCBI Taxonomy" id="1473586"/>
    <lineage>
        <taxon>Bacteria</taxon>
        <taxon>Pseudomonadati</taxon>
        <taxon>Pseudomonadota</taxon>
        <taxon>Alphaproteobacteria</taxon>
        <taxon>Hyphomicrobiales</taxon>
        <taxon>Roseiarcaceae</taxon>
        <taxon>Roseiarcus</taxon>
    </lineage>
</organism>
<dbReference type="AlphaFoldDB" id="A0A366FP13"/>
<evidence type="ECO:0000259" key="2">
    <source>
        <dbReference type="PROSITE" id="PS51168"/>
    </source>
</evidence>
<dbReference type="InterPro" id="IPR036979">
    <property type="entry name" value="CM_dom_sf"/>
</dbReference>
<name>A0A366FP13_9HYPH</name>
<gene>
    <name evidence="3" type="ORF">DFR50_10523</name>
</gene>
<evidence type="ECO:0000313" key="4">
    <source>
        <dbReference type="Proteomes" id="UP000253529"/>
    </source>
</evidence>
<dbReference type="PROSITE" id="PS51168">
    <property type="entry name" value="CHORISMATE_MUT_2"/>
    <property type="match status" value="1"/>
</dbReference>
<dbReference type="EMBL" id="QNRK01000005">
    <property type="protein sequence ID" value="RBP16382.1"/>
    <property type="molecule type" value="Genomic_DNA"/>
</dbReference>
<dbReference type="SUPFAM" id="SSF48600">
    <property type="entry name" value="Chorismate mutase II"/>
    <property type="match status" value="1"/>
</dbReference>
<dbReference type="InterPro" id="IPR002701">
    <property type="entry name" value="CM_II_prokaryot"/>
</dbReference>
<proteinExistence type="predicted"/>
<dbReference type="RefSeq" id="WP_245427335.1">
    <property type="nucleotide sequence ID" value="NZ_QNRK01000005.1"/>
</dbReference>
<sequence length="295" mass="31862">MTDEALEPGSPRPTLADLRSDIDRIDRAMHELLMERGRIIDRLIEIKTQQGGGSAFRPAREASMMRAIVERHRGLLPLDTVEGIWRIIISTFTYIQAPYSVHVDVSRGDAPMRDSARFHFGFTVPCVPHLGAGDVIAAVAGSTGDLGMFALDGGPRADAWWTRLTPREAPKVIARLPFVERSDHPAGMPVFVISRPLADGGARDVVLEAVSLDRWRPDYPFALAAIGAEIVASAAERMGLGLLIARPGAIDPELTAATLRAAGARDVRSVEIGAHAARADAATLRPEGARGYREP</sequence>
<dbReference type="SMART" id="SM00830">
    <property type="entry name" value="CM_2"/>
    <property type="match status" value="1"/>
</dbReference>
<keyword evidence="4" id="KW-1185">Reference proteome</keyword>
<dbReference type="InterPro" id="IPR036263">
    <property type="entry name" value="Chorismate_II_sf"/>
</dbReference>
<dbReference type="GO" id="GO:0004106">
    <property type="term" value="F:chorismate mutase activity"/>
    <property type="evidence" value="ECO:0007669"/>
    <property type="project" value="UniProtKB-EC"/>
</dbReference>
<evidence type="ECO:0000256" key="1">
    <source>
        <dbReference type="ARBA" id="ARBA00012404"/>
    </source>
</evidence>
<protein>
    <recommendedName>
        <fullName evidence="1">chorismate mutase</fullName>
        <ecNumber evidence="1">5.4.99.5</ecNumber>
    </recommendedName>
</protein>
<dbReference type="Proteomes" id="UP000253529">
    <property type="component" value="Unassembled WGS sequence"/>
</dbReference>
<reference evidence="3 4" key="1">
    <citation type="submission" date="2018-06" db="EMBL/GenBank/DDBJ databases">
        <title>Genomic Encyclopedia of Type Strains, Phase IV (KMG-IV): sequencing the most valuable type-strain genomes for metagenomic binning, comparative biology and taxonomic classification.</title>
        <authorList>
            <person name="Goeker M."/>
        </authorList>
    </citation>
    <scope>NUCLEOTIDE SEQUENCE [LARGE SCALE GENOMIC DNA]</scope>
    <source>
        <strain evidence="3 4">DSM 24875</strain>
    </source>
</reference>
<dbReference type="Gene3D" id="1.20.59.10">
    <property type="entry name" value="Chorismate mutase"/>
    <property type="match status" value="1"/>
</dbReference>
<dbReference type="GO" id="GO:0046417">
    <property type="term" value="P:chorismate metabolic process"/>
    <property type="evidence" value="ECO:0007669"/>
    <property type="project" value="InterPro"/>
</dbReference>
<dbReference type="Pfam" id="PF01817">
    <property type="entry name" value="CM_2"/>
    <property type="match status" value="1"/>
</dbReference>
<dbReference type="EC" id="5.4.99.5" evidence="1"/>